<keyword evidence="3" id="KW-1185">Reference proteome</keyword>
<reference evidence="2" key="1">
    <citation type="journal article" date="2020" name="Stud. Mycol.">
        <title>101 Dothideomycetes genomes: a test case for predicting lifestyles and emergence of pathogens.</title>
        <authorList>
            <person name="Haridas S."/>
            <person name="Albert R."/>
            <person name="Binder M."/>
            <person name="Bloem J."/>
            <person name="Labutti K."/>
            <person name="Salamov A."/>
            <person name="Andreopoulos B."/>
            <person name="Baker S."/>
            <person name="Barry K."/>
            <person name="Bills G."/>
            <person name="Bluhm B."/>
            <person name="Cannon C."/>
            <person name="Castanera R."/>
            <person name="Culley D."/>
            <person name="Daum C."/>
            <person name="Ezra D."/>
            <person name="Gonzalez J."/>
            <person name="Henrissat B."/>
            <person name="Kuo A."/>
            <person name="Liang C."/>
            <person name="Lipzen A."/>
            <person name="Lutzoni F."/>
            <person name="Magnuson J."/>
            <person name="Mondo S."/>
            <person name="Nolan M."/>
            <person name="Ohm R."/>
            <person name="Pangilinan J."/>
            <person name="Park H.-J."/>
            <person name="Ramirez L."/>
            <person name="Alfaro M."/>
            <person name="Sun H."/>
            <person name="Tritt A."/>
            <person name="Yoshinaga Y."/>
            <person name="Zwiers L.-H."/>
            <person name="Turgeon B."/>
            <person name="Goodwin S."/>
            <person name="Spatafora J."/>
            <person name="Crous P."/>
            <person name="Grigoriev I."/>
        </authorList>
    </citation>
    <scope>NUCLEOTIDE SEQUENCE</scope>
    <source>
        <strain evidence="2">CBS 379.55</strain>
    </source>
</reference>
<organism evidence="2 3">
    <name type="scientific">Westerdykella ornata</name>
    <dbReference type="NCBI Taxonomy" id="318751"/>
    <lineage>
        <taxon>Eukaryota</taxon>
        <taxon>Fungi</taxon>
        <taxon>Dikarya</taxon>
        <taxon>Ascomycota</taxon>
        <taxon>Pezizomycotina</taxon>
        <taxon>Dothideomycetes</taxon>
        <taxon>Pleosporomycetidae</taxon>
        <taxon>Pleosporales</taxon>
        <taxon>Sporormiaceae</taxon>
        <taxon>Westerdykella</taxon>
    </lineage>
</organism>
<feature type="region of interest" description="Disordered" evidence="1">
    <location>
        <begin position="228"/>
        <end position="359"/>
    </location>
</feature>
<dbReference type="EMBL" id="ML986485">
    <property type="protein sequence ID" value="KAF2280501.1"/>
    <property type="molecule type" value="Genomic_DNA"/>
</dbReference>
<name>A0A6A6JV58_WESOR</name>
<dbReference type="Proteomes" id="UP000800097">
    <property type="component" value="Unassembled WGS sequence"/>
</dbReference>
<dbReference type="OrthoDB" id="3783833at2759"/>
<feature type="compositionally biased region" description="Basic and acidic residues" evidence="1">
    <location>
        <begin position="282"/>
        <end position="292"/>
    </location>
</feature>
<accession>A0A6A6JV58</accession>
<gene>
    <name evidence="2" type="ORF">EI97DRAFT_455391</name>
</gene>
<evidence type="ECO:0000313" key="2">
    <source>
        <dbReference type="EMBL" id="KAF2280501.1"/>
    </source>
</evidence>
<evidence type="ECO:0000313" key="3">
    <source>
        <dbReference type="Proteomes" id="UP000800097"/>
    </source>
</evidence>
<protein>
    <submittedName>
        <fullName evidence="2">Uncharacterized protein</fullName>
    </submittedName>
</protein>
<dbReference type="GeneID" id="54553815"/>
<sequence>MSFMIDFPWRPLPADAHQPPYALFAIGGQPIPAKDFPARIPLGLFLHFAPIAEQWLIDVPSRLPVPEKKLILHKRYVGIDIPGFVPKAGLQIIVRRMVQLSGRVLSSEDFETSPSILDSLRVVVTWRKLQLPAKGLEGTEMHLHSRLSMGRPVKLDEVKAVWDVYPPPSTFMKEALLNFIHAYVNRDYSAETVTAIRTWIQTVPDLKAFFAQMEGEYKTRVQLEDPTVHLPVETTPGPATNVEPSKTAEIVESGGIRRATPGQRRDSLKGNLAGMKPRLRRMKSDPPLRSIHDEDDDSRTNQSGPTGRPRSAEIHTRPYSLSRAFSFIAPMEDTEEPPSNALASSGHGEEIIQTDPGTS</sequence>
<dbReference type="RefSeq" id="XP_033658039.1">
    <property type="nucleotide sequence ID" value="XM_033800640.1"/>
</dbReference>
<evidence type="ECO:0000256" key="1">
    <source>
        <dbReference type="SAM" id="MobiDB-lite"/>
    </source>
</evidence>
<proteinExistence type="predicted"/>
<dbReference type="AlphaFoldDB" id="A0A6A6JV58"/>